<name>A0A1H7WYK5_9FLAO</name>
<evidence type="ECO:0000256" key="1">
    <source>
        <dbReference type="SAM" id="Phobius"/>
    </source>
</evidence>
<accession>A0A1H7WYK5</accession>
<gene>
    <name evidence="2" type="ORF">SAMN05421856_10287</name>
</gene>
<keyword evidence="1" id="KW-1133">Transmembrane helix</keyword>
<organism evidence="2 3">
    <name type="scientific">Chryseobacterium taichungense</name>
    <dbReference type="NCBI Taxonomy" id="295069"/>
    <lineage>
        <taxon>Bacteria</taxon>
        <taxon>Pseudomonadati</taxon>
        <taxon>Bacteroidota</taxon>
        <taxon>Flavobacteriia</taxon>
        <taxon>Flavobacteriales</taxon>
        <taxon>Weeksellaceae</taxon>
        <taxon>Chryseobacterium group</taxon>
        <taxon>Chryseobacterium</taxon>
    </lineage>
</organism>
<keyword evidence="3" id="KW-1185">Reference proteome</keyword>
<dbReference type="EMBL" id="FOBV01000002">
    <property type="protein sequence ID" value="SEM26650.1"/>
    <property type="molecule type" value="Genomic_DNA"/>
</dbReference>
<proteinExistence type="predicted"/>
<dbReference type="STRING" id="295069.SAMN05421856_10287"/>
<feature type="transmembrane region" description="Helical" evidence="1">
    <location>
        <begin position="76"/>
        <end position="98"/>
    </location>
</feature>
<dbReference type="AlphaFoldDB" id="A0A1H7WYK5"/>
<evidence type="ECO:0000313" key="2">
    <source>
        <dbReference type="EMBL" id="SEM26650.1"/>
    </source>
</evidence>
<feature type="transmembrane region" description="Helical" evidence="1">
    <location>
        <begin position="110"/>
        <end position="127"/>
    </location>
</feature>
<dbReference type="Proteomes" id="UP000199450">
    <property type="component" value="Unassembled WGS sequence"/>
</dbReference>
<protein>
    <submittedName>
        <fullName evidence="2">Uncharacterized protein</fullName>
    </submittedName>
</protein>
<dbReference type="RefSeq" id="WP_089998650.1">
    <property type="nucleotide sequence ID" value="NZ_FOBV01000002.1"/>
</dbReference>
<reference evidence="3" key="1">
    <citation type="submission" date="2016-10" db="EMBL/GenBank/DDBJ databases">
        <authorList>
            <person name="Varghese N."/>
            <person name="Submissions S."/>
        </authorList>
    </citation>
    <scope>NUCLEOTIDE SEQUENCE [LARGE SCALE GENOMIC DNA]</scope>
    <source>
        <strain evidence="3">DSM 17453</strain>
    </source>
</reference>
<sequence length="145" mass="17103">MKRKVFKYKIIGILIFLIELFIFALFTYGSYDSFIDFNLSQIFIVQNFIFIFAVLVASTAFLNLILILLSAKKSIFFLNIQYSIIFLFFASGFVKMLLGNDYYKEDNIKFIIVFSLIFILLFVINFFKYKSVEFSEIEEIGTRNN</sequence>
<evidence type="ECO:0000313" key="3">
    <source>
        <dbReference type="Proteomes" id="UP000199450"/>
    </source>
</evidence>
<keyword evidence="1" id="KW-0472">Membrane</keyword>
<keyword evidence="1" id="KW-0812">Transmembrane</keyword>
<feature type="transmembrane region" description="Helical" evidence="1">
    <location>
        <begin position="12"/>
        <end position="31"/>
    </location>
</feature>
<feature type="transmembrane region" description="Helical" evidence="1">
    <location>
        <begin position="43"/>
        <end position="69"/>
    </location>
</feature>